<dbReference type="PANTHER" id="PTHR38389">
    <property type="entry name" value="DNA-DIRECTED RNA POLYMERASE SUBUNIT BETA"/>
    <property type="match status" value="1"/>
</dbReference>
<sequence>MYVTEKGLIFNNLSPHLFVKKNGRGFGTTLAKRRDLPENSRTQQGPLRVSNTILARSVVAVLGLGFIDAGYSGDWSRIGVISKESEDLLKVAAFLVVPLCLFLIFSFSEEQED</sequence>
<dbReference type="Pfam" id="PF25397">
    <property type="entry name" value="DUF7887"/>
    <property type="match status" value="1"/>
</dbReference>
<dbReference type="PANTHER" id="PTHR38389:SF1">
    <property type="entry name" value="DNA-DIRECTED RNA POLYMERASE SUBUNIT BETA"/>
    <property type="match status" value="1"/>
</dbReference>
<protein>
    <recommendedName>
        <fullName evidence="2">DUF7887 domain-containing protein</fullName>
    </recommendedName>
</protein>
<dbReference type="AlphaFoldDB" id="A0AAW1X7N7"/>
<name>A0AAW1X7N7_RUBAR</name>
<feature type="domain" description="DUF7887" evidence="2">
    <location>
        <begin position="49"/>
        <end position="110"/>
    </location>
</feature>
<organism evidence="3 4">
    <name type="scientific">Rubus argutus</name>
    <name type="common">Southern blackberry</name>
    <dbReference type="NCBI Taxonomy" id="59490"/>
    <lineage>
        <taxon>Eukaryota</taxon>
        <taxon>Viridiplantae</taxon>
        <taxon>Streptophyta</taxon>
        <taxon>Embryophyta</taxon>
        <taxon>Tracheophyta</taxon>
        <taxon>Spermatophyta</taxon>
        <taxon>Magnoliopsida</taxon>
        <taxon>eudicotyledons</taxon>
        <taxon>Gunneridae</taxon>
        <taxon>Pentapetalae</taxon>
        <taxon>rosids</taxon>
        <taxon>fabids</taxon>
        <taxon>Rosales</taxon>
        <taxon>Rosaceae</taxon>
        <taxon>Rosoideae</taxon>
        <taxon>Rosoideae incertae sedis</taxon>
        <taxon>Rubus</taxon>
    </lineage>
</organism>
<feature type="transmembrane region" description="Helical" evidence="1">
    <location>
        <begin position="91"/>
        <end position="108"/>
    </location>
</feature>
<keyword evidence="1" id="KW-0472">Membrane</keyword>
<evidence type="ECO:0000313" key="4">
    <source>
        <dbReference type="Proteomes" id="UP001457282"/>
    </source>
</evidence>
<keyword evidence="4" id="KW-1185">Reference proteome</keyword>
<evidence type="ECO:0000313" key="3">
    <source>
        <dbReference type="EMBL" id="KAK9932141.1"/>
    </source>
</evidence>
<reference evidence="3 4" key="1">
    <citation type="journal article" date="2023" name="G3 (Bethesda)">
        <title>A chromosome-length genome assembly and annotation of blackberry (Rubus argutus, cv. 'Hillquist').</title>
        <authorList>
            <person name="Bruna T."/>
            <person name="Aryal R."/>
            <person name="Dudchenko O."/>
            <person name="Sargent D.J."/>
            <person name="Mead D."/>
            <person name="Buti M."/>
            <person name="Cavallini A."/>
            <person name="Hytonen T."/>
            <person name="Andres J."/>
            <person name="Pham M."/>
            <person name="Weisz D."/>
            <person name="Mascagni F."/>
            <person name="Usai G."/>
            <person name="Natali L."/>
            <person name="Bassil N."/>
            <person name="Fernandez G.E."/>
            <person name="Lomsadze A."/>
            <person name="Armour M."/>
            <person name="Olukolu B."/>
            <person name="Poorten T."/>
            <person name="Britton C."/>
            <person name="Davik J."/>
            <person name="Ashrafi H."/>
            <person name="Aiden E.L."/>
            <person name="Borodovsky M."/>
            <person name="Worthington M."/>
        </authorList>
    </citation>
    <scope>NUCLEOTIDE SEQUENCE [LARGE SCALE GENOMIC DNA]</scope>
    <source>
        <strain evidence="3">PI 553951</strain>
    </source>
</reference>
<dbReference type="InterPro" id="IPR057209">
    <property type="entry name" value="DUF7887"/>
</dbReference>
<gene>
    <name evidence="3" type="ORF">M0R45_019389</name>
</gene>
<dbReference type="EMBL" id="JBEDUW010000004">
    <property type="protein sequence ID" value="KAK9932141.1"/>
    <property type="molecule type" value="Genomic_DNA"/>
</dbReference>
<accession>A0AAW1X7N7</accession>
<proteinExistence type="predicted"/>
<keyword evidence="1" id="KW-1133">Transmembrane helix</keyword>
<keyword evidence="1" id="KW-0812">Transmembrane</keyword>
<comment type="caution">
    <text evidence="3">The sequence shown here is derived from an EMBL/GenBank/DDBJ whole genome shotgun (WGS) entry which is preliminary data.</text>
</comment>
<evidence type="ECO:0000259" key="2">
    <source>
        <dbReference type="Pfam" id="PF25397"/>
    </source>
</evidence>
<dbReference type="Proteomes" id="UP001457282">
    <property type="component" value="Unassembled WGS sequence"/>
</dbReference>
<feature type="transmembrane region" description="Helical" evidence="1">
    <location>
        <begin position="53"/>
        <end position="71"/>
    </location>
</feature>
<evidence type="ECO:0000256" key="1">
    <source>
        <dbReference type="SAM" id="Phobius"/>
    </source>
</evidence>